<protein>
    <submittedName>
        <fullName evidence="1">Uncharacterized protein</fullName>
    </submittedName>
</protein>
<gene>
    <name evidence="1" type="ORF">MENTE1834_LOCUS39857</name>
</gene>
<evidence type="ECO:0000313" key="2">
    <source>
        <dbReference type="Proteomes" id="UP001497535"/>
    </source>
</evidence>
<dbReference type="Proteomes" id="UP001497535">
    <property type="component" value="Unassembled WGS sequence"/>
</dbReference>
<organism evidence="1 2">
    <name type="scientific">Meloidogyne enterolobii</name>
    <name type="common">Root-knot nematode worm</name>
    <name type="synonym">Meloidogyne mayaguensis</name>
    <dbReference type="NCBI Taxonomy" id="390850"/>
    <lineage>
        <taxon>Eukaryota</taxon>
        <taxon>Metazoa</taxon>
        <taxon>Ecdysozoa</taxon>
        <taxon>Nematoda</taxon>
        <taxon>Chromadorea</taxon>
        <taxon>Rhabditida</taxon>
        <taxon>Tylenchina</taxon>
        <taxon>Tylenchomorpha</taxon>
        <taxon>Tylenchoidea</taxon>
        <taxon>Meloidogynidae</taxon>
        <taxon>Meloidogyninae</taxon>
        <taxon>Meloidogyne</taxon>
    </lineage>
</organism>
<accession>A0ACB1AN56</accession>
<name>A0ACB1AN56_MELEN</name>
<dbReference type="EMBL" id="CAVMJV010000091">
    <property type="protein sequence ID" value="CAK5091987.1"/>
    <property type="molecule type" value="Genomic_DNA"/>
</dbReference>
<proteinExistence type="predicted"/>
<comment type="caution">
    <text evidence="1">The sequence shown here is derived from an EMBL/GenBank/DDBJ whole genome shotgun (WGS) entry which is preliminary data.</text>
</comment>
<keyword evidence="2" id="KW-1185">Reference proteome</keyword>
<sequence length="389" mass="42043">MKQFDDALSITVAVMIVVTVGFVQEYRSEKTLEKLNRLVPPTAHCIRDGKSVTFYAKELVPGDLVLLNTGDRVPADSIQLQIDESSFTGENEARYKHSNLISANSRTPHVNGIIVNGHCNIECDGGIEHLDNIAFMGTLVCSGRGKKFGEVFQLMQSEESPKTPLQNSMDQLGKQLSFYSLGVIGLIFFIGLIQGRPAMDMFTIGVSLAVAAIPEGLPIVVAVTLAIGVMRMGNRNAVVKKLSAVETLGCVTVICSDKTGTLTKNMMTACVVIAADDCHAEVTGTGYDPSDGDCRLQNGELVSGSERHPSIACVIEIGCVCNNAQLANGTVIGQPTEGALMVLAMKTNMDTLCNNIRRLHEIPFTSDSKWMAVQVEQLNKVCQNFCFFN</sequence>
<reference evidence="1" key="1">
    <citation type="submission" date="2023-11" db="EMBL/GenBank/DDBJ databases">
        <authorList>
            <person name="Poullet M."/>
        </authorList>
    </citation>
    <scope>NUCLEOTIDE SEQUENCE</scope>
    <source>
        <strain evidence="1">E1834</strain>
    </source>
</reference>
<evidence type="ECO:0000313" key="1">
    <source>
        <dbReference type="EMBL" id="CAK5091987.1"/>
    </source>
</evidence>